<organism evidence="5 6">
    <name type="scientific">Gomphillus americanus</name>
    <dbReference type="NCBI Taxonomy" id="1940652"/>
    <lineage>
        <taxon>Eukaryota</taxon>
        <taxon>Fungi</taxon>
        <taxon>Dikarya</taxon>
        <taxon>Ascomycota</taxon>
        <taxon>Pezizomycotina</taxon>
        <taxon>Lecanoromycetes</taxon>
        <taxon>OSLEUM clade</taxon>
        <taxon>Ostropomycetidae</taxon>
        <taxon>Ostropales</taxon>
        <taxon>Graphidaceae</taxon>
        <taxon>Gomphilloideae</taxon>
        <taxon>Gomphillus</taxon>
    </lineage>
</organism>
<dbReference type="InterPro" id="IPR050904">
    <property type="entry name" value="Adhesion/Biosynth-related"/>
</dbReference>
<feature type="domain" description="FAS1" evidence="4">
    <location>
        <begin position="279"/>
        <end position="440"/>
    </location>
</feature>
<sequence>MKLSVFLPLVATTATAIVLVEDEVMQQIAIEDHSKQNLFHQIEANLPTKDQIKHTVEDVLQISKNALDDAFDWASNGFSAAEDYFVEEYFDAKNWLACSMEELDHQDHDGPPHHKPGRDRPRHPPHHKPRTSNYTVYELINSSKYTTKLAELINDDADLVKLLNSTETNFTVFAPTDKAFAKIPDHDKEPSKELIKKVLSYHVSAEFYPAGRILVSRTVPTLLEGKYLSADPKDTPQRISTSIGFRGLALNFYSRVVAVDIFGSNGVIHGIDSLLLPPPSATRIITLLPSEFSTLELGLRKTDLFDALNSTTNHLGGTLFAPSNWAFTKLGPKINAFLFSEYGRKYLAALLSYHVVPNQTLYSDAFYSGGSSDVDNLDRHRIPKGQFHVDLPTLLEDRYLSIDVGRFGRLIDVRINGFAHVAVPDGVAKDGVIHGLTNVLIPPKKIGSSYEQYQGEELSVEDLKERLDQFVNDAGESIQEPNRHDL</sequence>
<dbReference type="OrthoDB" id="7700931at2759"/>
<name>A0A8H3G1G0_9LECA</name>
<keyword evidence="6" id="KW-1185">Reference proteome</keyword>
<dbReference type="PANTHER" id="PTHR10900">
    <property type="entry name" value="PERIOSTIN-RELATED"/>
    <property type="match status" value="1"/>
</dbReference>
<feature type="signal peptide" evidence="3">
    <location>
        <begin position="1"/>
        <end position="16"/>
    </location>
</feature>
<proteinExistence type="predicted"/>
<feature type="compositionally biased region" description="Basic residues" evidence="2">
    <location>
        <begin position="113"/>
        <end position="130"/>
    </location>
</feature>
<dbReference type="PANTHER" id="PTHR10900:SF125">
    <property type="entry name" value="FAS1 DOMAIN-CONTAINING PROTEIN YLR001C"/>
    <property type="match status" value="1"/>
</dbReference>
<feature type="coiled-coil region" evidence="1">
    <location>
        <begin position="453"/>
        <end position="480"/>
    </location>
</feature>
<comment type="caution">
    <text evidence="5">The sequence shown here is derived from an EMBL/GenBank/DDBJ whole genome shotgun (WGS) entry which is preliminary data.</text>
</comment>
<dbReference type="SMART" id="SM00554">
    <property type="entry name" value="FAS1"/>
    <property type="match status" value="2"/>
</dbReference>
<dbReference type="InterPro" id="IPR000782">
    <property type="entry name" value="FAS1_domain"/>
</dbReference>
<dbReference type="AlphaFoldDB" id="A0A8H3G1G0"/>
<evidence type="ECO:0000313" key="6">
    <source>
        <dbReference type="Proteomes" id="UP000664169"/>
    </source>
</evidence>
<reference evidence="5" key="1">
    <citation type="submission" date="2021-03" db="EMBL/GenBank/DDBJ databases">
        <authorList>
            <person name="Tagirdzhanova G."/>
        </authorList>
    </citation>
    <scope>NUCLEOTIDE SEQUENCE</scope>
</reference>
<feature type="region of interest" description="Disordered" evidence="2">
    <location>
        <begin position="104"/>
        <end position="132"/>
    </location>
</feature>
<keyword evidence="3" id="KW-0732">Signal</keyword>
<feature type="chain" id="PRO_5034035800" description="FAS1 domain-containing protein" evidence="3">
    <location>
        <begin position="17"/>
        <end position="486"/>
    </location>
</feature>
<gene>
    <name evidence="5" type="ORF">GOMPHAMPRED_005913</name>
</gene>
<protein>
    <recommendedName>
        <fullName evidence="4">FAS1 domain-containing protein</fullName>
    </recommendedName>
</protein>
<evidence type="ECO:0000256" key="2">
    <source>
        <dbReference type="SAM" id="MobiDB-lite"/>
    </source>
</evidence>
<dbReference type="EMBL" id="CAJPDQ010000038">
    <property type="protein sequence ID" value="CAF9931408.1"/>
    <property type="molecule type" value="Genomic_DNA"/>
</dbReference>
<dbReference type="PROSITE" id="PS50213">
    <property type="entry name" value="FAS1"/>
    <property type="match status" value="2"/>
</dbReference>
<feature type="domain" description="FAS1" evidence="4">
    <location>
        <begin position="133"/>
        <end position="275"/>
    </location>
</feature>
<evidence type="ECO:0000256" key="1">
    <source>
        <dbReference type="SAM" id="Coils"/>
    </source>
</evidence>
<evidence type="ECO:0000259" key="4">
    <source>
        <dbReference type="PROSITE" id="PS50213"/>
    </source>
</evidence>
<dbReference type="Pfam" id="PF02469">
    <property type="entry name" value="Fasciclin"/>
    <property type="match status" value="2"/>
</dbReference>
<dbReference type="Gene3D" id="2.30.180.10">
    <property type="entry name" value="FAS1 domain"/>
    <property type="match status" value="2"/>
</dbReference>
<dbReference type="SUPFAM" id="SSF82153">
    <property type="entry name" value="FAS1 domain"/>
    <property type="match status" value="2"/>
</dbReference>
<evidence type="ECO:0000256" key="3">
    <source>
        <dbReference type="SAM" id="SignalP"/>
    </source>
</evidence>
<dbReference type="Proteomes" id="UP000664169">
    <property type="component" value="Unassembled WGS sequence"/>
</dbReference>
<keyword evidence="1" id="KW-0175">Coiled coil</keyword>
<dbReference type="InterPro" id="IPR036378">
    <property type="entry name" value="FAS1_dom_sf"/>
</dbReference>
<accession>A0A8H3G1G0</accession>
<evidence type="ECO:0000313" key="5">
    <source>
        <dbReference type="EMBL" id="CAF9931408.1"/>
    </source>
</evidence>